<accession>A0A1I1L5J6</accession>
<dbReference type="Proteomes" id="UP000199612">
    <property type="component" value="Unassembled WGS sequence"/>
</dbReference>
<dbReference type="InterPro" id="IPR013099">
    <property type="entry name" value="K_chnl_dom"/>
</dbReference>
<dbReference type="SUPFAM" id="SSF81324">
    <property type="entry name" value="Voltage-gated potassium channels"/>
    <property type="match status" value="1"/>
</dbReference>
<dbReference type="RefSeq" id="WP_091531521.1">
    <property type="nucleotide sequence ID" value="NZ_FOLT01000018.1"/>
</dbReference>
<dbReference type="Pfam" id="PF07885">
    <property type="entry name" value="Ion_trans_2"/>
    <property type="match status" value="1"/>
</dbReference>
<feature type="transmembrane region" description="Helical" evidence="1">
    <location>
        <begin position="6"/>
        <end position="27"/>
    </location>
</feature>
<evidence type="ECO:0000256" key="1">
    <source>
        <dbReference type="SAM" id="Phobius"/>
    </source>
</evidence>
<gene>
    <name evidence="3" type="ORF">SAMN04488102_1185</name>
</gene>
<protein>
    <submittedName>
        <fullName evidence="3">Ion channel</fullName>
    </submittedName>
</protein>
<feature type="transmembrane region" description="Helical" evidence="1">
    <location>
        <begin position="127"/>
        <end position="151"/>
    </location>
</feature>
<evidence type="ECO:0000313" key="3">
    <source>
        <dbReference type="EMBL" id="SFC67802.1"/>
    </source>
</evidence>
<dbReference type="OrthoDB" id="3422146at2"/>
<keyword evidence="1" id="KW-1133">Transmembrane helix</keyword>
<keyword evidence="4" id="KW-1185">Reference proteome</keyword>
<feature type="domain" description="Potassium channel" evidence="2">
    <location>
        <begin position="75"/>
        <end position="154"/>
    </location>
</feature>
<dbReference type="Gene3D" id="1.10.287.70">
    <property type="match status" value="1"/>
</dbReference>
<reference evidence="4" key="1">
    <citation type="submission" date="2016-10" db="EMBL/GenBank/DDBJ databases">
        <authorList>
            <person name="Varghese N."/>
            <person name="Submissions S."/>
        </authorList>
    </citation>
    <scope>NUCLEOTIDE SEQUENCE [LARGE SCALE GENOMIC DNA]</scope>
    <source>
        <strain evidence="4">DSM 23664</strain>
    </source>
</reference>
<name>A0A1I1L5J6_9LACT</name>
<feature type="transmembrane region" description="Helical" evidence="1">
    <location>
        <begin position="56"/>
        <end position="80"/>
    </location>
</feature>
<keyword evidence="1" id="KW-0812">Transmembrane</keyword>
<evidence type="ECO:0000259" key="2">
    <source>
        <dbReference type="Pfam" id="PF07885"/>
    </source>
</evidence>
<dbReference type="AlphaFoldDB" id="A0A1I1L5J6"/>
<keyword evidence="1" id="KW-0472">Membrane</keyword>
<proteinExistence type="predicted"/>
<dbReference type="EMBL" id="FOLT01000018">
    <property type="protein sequence ID" value="SFC67802.1"/>
    <property type="molecule type" value="Genomic_DNA"/>
</dbReference>
<organism evidence="3 4">
    <name type="scientific">Alkalibacterium subtropicum</name>
    <dbReference type="NCBI Taxonomy" id="753702"/>
    <lineage>
        <taxon>Bacteria</taxon>
        <taxon>Bacillati</taxon>
        <taxon>Bacillota</taxon>
        <taxon>Bacilli</taxon>
        <taxon>Lactobacillales</taxon>
        <taxon>Carnobacteriaceae</taxon>
        <taxon>Alkalibacterium</taxon>
    </lineage>
</organism>
<sequence>MGIFYLVLGIFILIGTVTDLIWTTLWVDGGAGPLSSRLTKAVWKTMKKSRIKNERVLSLAGPLILVLTLCTWVLLIWGGWTLIFAGQADSLIDTREAGPISWFERIYFVAYSLFTMGNGDFSPNGSIWQLATSLITGSGMLFLTLAASYIISVVSAVADKRAFASSVSGLGTQVVPIVKKMWNGEDFDQLNLLLVTFSNQLSSVTQQHKAYPLLHYYHSAEKKEATPVAVSLLDESLSIIYFGTTDNAGFNQGIFDEMRSTVGDYLETLHEAFIEPADHVPPLPELDALRQEGVPVLPAEAFEKNMAEVSERRRELSGAVRADSWQWPA</sequence>
<dbReference type="STRING" id="753702.SAMN04488102_1185"/>
<evidence type="ECO:0000313" key="4">
    <source>
        <dbReference type="Proteomes" id="UP000199612"/>
    </source>
</evidence>